<gene>
    <name evidence="11" type="ORF">PPRIM_AZ9-3.1.T0220257</name>
</gene>
<comment type="cofactor">
    <cofactor evidence="1">
        <name>Mg(2+)</name>
        <dbReference type="ChEBI" id="CHEBI:18420"/>
    </cofactor>
</comment>
<dbReference type="InterPro" id="IPR008271">
    <property type="entry name" value="Ser/Thr_kinase_AS"/>
</dbReference>
<dbReference type="OMA" id="NRDEVFT"/>
<organism evidence="11 12">
    <name type="scientific">Paramecium primaurelia</name>
    <dbReference type="NCBI Taxonomy" id="5886"/>
    <lineage>
        <taxon>Eukaryota</taxon>
        <taxon>Sar</taxon>
        <taxon>Alveolata</taxon>
        <taxon>Ciliophora</taxon>
        <taxon>Intramacronucleata</taxon>
        <taxon>Oligohymenophorea</taxon>
        <taxon>Peniculida</taxon>
        <taxon>Parameciidae</taxon>
        <taxon>Paramecium</taxon>
    </lineage>
</organism>
<reference evidence="11" key="1">
    <citation type="submission" date="2021-01" db="EMBL/GenBank/DDBJ databases">
        <authorList>
            <consortium name="Genoscope - CEA"/>
            <person name="William W."/>
        </authorList>
    </citation>
    <scope>NUCLEOTIDE SEQUENCE</scope>
</reference>
<evidence type="ECO:0000259" key="9">
    <source>
        <dbReference type="PROSITE" id="PS50011"/>
    </source>
</evidence>
<keyword evidence="6 8" id="KW-0067">ATP-binding</keyword>
<feature type="domain" description="Protein kinase" evidence="9">
    <location>
        <begin position="36"/>
        <end position="295"/>
    </location>
</feature>
<evidence type="ECO:0000256" key="1">
    <source>
        <dbReference type="ARBA" id="ARBA00001946"/>
    </source>
</evidence>
<sequence>MGCICGTMPRKNQIMSMQTRNRDEVFTSTEDIQKIYIFGKVLGVGSFGKVIAAKMKSNPLKRYAIKIIEKRKVKGREDILANEIFILQKLDHPNIIKFHEVYQNKVNFYICMDYCQGGELVDWIPKKYKNFHESNIQEIMRKIISAIAYIHDQGIVHRDIKAENIMITNKNEDAEPKLIDFGLANKFDSTKLRRLKSFVGTPMYMAPEVIQGKYDEKCDIWSLGVLLFTLLSGHMPFHGETKEELYDNIQRSNIAFNSNSWKFVSSEAKDIIRKMLQKSPQLRPSAKTLLKHDWFKKKLQTNEKITQQDQVQQFKNQLSSSPSIQDNRSIYEMLQQNSSKGGSKFRKEVMTLLVKQLNEQELHNLIEKFKQIDTDNSGTITIFELHKALIAEGSSVSQEEIEKLIQNITPKHNQIQEAKKKSRPSLELKYSEFLASCIDERKFLTREKLWSLFKFFDTDNSNFITKDDIKEAFARNSKAFTDEQIDEMIAEIDPNHDNKISFEEFCQMFDNAGIYQNLADDDEIME</sequence>
<dbReference type="Proteomes" id="UP000688137">
    <property type="component" value="Unassembled WGS sequence"/>
</dbReference>
<dbReference type="Pfam" id="PF13499">
    <property type="entry name" value="EF-hand_7"/>
    <property type="match status" value="2"/>
</dbReference>
<protein>
    <recommendedName>
        <fullName evidence="13">Protein kinase domain containing protein</fullName>
    </recommendedName>
</protein>
<dbReference type="PANTHER" id="PTHR24349">
    <property type="entry name" value="SERINE/THREONINE-PROTEIN KINASE"/>
    <property type="match status" value="1"/>
</dbReference>
<keyword evidence="4 8" id="KW-0547">Nucleotide-binding</keyword>
<evidence type="ECO:0000256" key="3">
    <source>
        <dbReference type="ARBA" id="ARBA00022679"/>
    </source>
</evidence>
<feature type="binding site" evidence="8">
    <location>
        <position position="66"/>
    </location>
    <ligand>
        <name>ATP</name>
        <dbReference type="ChEBI" id="CHEBI:30616"/>
    </ligand>
</feature>
<name>A0A8S1KJI9_PARPR</name>
<dbReference type="InterPro" id="IPR017441">
    <property type="entry name" value="Protein_kinase_ATP_BS"/>
</dbReference>
<keyword evidence="3" id="KW-0808">Transferase</keyword>
<dbReference type="SMART" id="SM00220">
    <property type="entry name" value="S_TKc"/>
    <property type="match status" value="1"/>
</dbReference>
<proteinExistence type="inferred from homology"/>
<keyword evidence="2" id="KW-0723">Serine/threonine-protein kinase</keyword>
<evidence type="ECO:0000256" key="7">
    <source>
        <dbReference type="ARBA" id="ARBA00024334"/>
    </source>
</evidence>
<keyword evidence="12" id="KW-1185">Reference proteome</keyword>
<dbReference type="GO" id="GO:0005509">
    <property type="term" value="F:calcium ion binding"/>
    <property type="evidence" value="ECO:0007669"/>
    <property type="project" value="InterPro"/>
</dbReference>
<dbReference type="CDD" id="cd00051">
    <property type="entry name" value="EFh"/>
    <property type="match status" value="1"/>
</dbReference>
<evidence type="ECO:0000259" key="10">
    <source>
        <dbReference type="PROSITE" id="PS50222"/>
    </source>
</evidence>
<dbReference type="CDD" id="cd05117">
    <property type="entry name" value="STKc_CAMK"/>
    <property type="match status" value="1"/>
</dbReference>
<dbReference type="PROSITE" id="PS50011">
    <property type="entry name" value="PROTEIN_KINASE_DOM"/>
    <property type="match status" value="1"/>
</dbReference>
<dbReference type="PROSITE" id="PS00107">
    <property type="entry name" value="PROTEIN_KINASE_ATP"/>
    <property type="match status" value="1"/>
</dbReference>
<accession>A0A8S1KJI9</accession>
<dbReference type="SMART" id="SM00054">
    <property type="entry name" value="EFh"/>
    <property type="match status" value="3"/>
</dbReference>
<evidence type="ECO:0000256" key="2">
    <source>
        <dbReference type="ARBA" id="ARBA00022527"/>
    </source>
</evidence>
<feature type="domain" description="EF-hand" evidence="10">
    <location>
        <begin position="444"/>
        <end position="479"/>
    </location>
</feature>
<dbReference type="FunFam" id="1.10.238.10:FF:000382">
    <property type="entry name" value="Uncharacterized protein"/>
    <property type="match status" value="1"/>
</dbReference>
<dbReference type="GO" id="GO:0004674">
    <property type="term" value="F:protein serine/threonine kinase activity"/>
    <property type="evidence" value="ECO:0007669"/>
    <property type="project" value="UniProtKB-KW"/>
</dbReference>
<dbReference type="AlphaFoldDB" id="A0A8S1KJI9"/>
<dbReference type="InterPro" id="IPR018247">
    <property type="entry name" value="EF_Hand_1_Ca_BS"/>
</dbReference>
<feature type="domain" description="EF-hand" evidence="10">
    <location>
        <begin position="360"/>
        <end position="395"/>
    </location>
</feature>
<dbReference type="InterPro" id="IPR050205">
    <property type="entry name" value="CDPK_Ser/Thr_kinases"/>
</dbReference>
<evidence type="ECO:0000256" key="4">
    <source>
        <dbReference type="ARBA" id="ARBA00022741"/>
    </source>
</evidence>
<dbReference type="PROSITE" id="PS50222">
    <property type="entry name" value="EF_HAND_2"/>
    <property type="match status" value="3"/>
</dbReference>
<keyword evidence="5" id="KW-0418">Kinase</keyword>
<evidence type="ECO:0000256" key="5">
    <source>
        <dbReference type="ARBA" id="ARBA00022777"/>
    </source>
</evidence>
<dbReference type="FunFam" id="3.30.200.20:FF:000634">
    <property type="entry name" value="Calcium-dependent protein kinase, putative"/>
    <property type="match status" value="1"/>
</dbReference>
<dbReference type="PROSITE" id="PS00018">
    <property type="entry name" value="EF_HAND_1"/>
    <property type="match status" value="3"/>
</dbReference>
<feature type="domain" description="EF-hand" evidence="10">
    <location>
        <begin position="480"/>
        <end position="515"/>
    </location>
</feature>
<evidence type="ECO:0008006" key="13">
    <source>
        <dbReference type="Google" id="ProtNLM"/>
    </source>
</evidence>
<dbReference type="EMBL" id="CAJJDM010000020">
    <property type="protein sequence ID" value="CAD8054887.1"/>
    <property type="molecule type" value="Genomic_DNA"/>
</dbReference>
<dbReference type="InterPro" id="IPR002048">
    <property type="entry name" value="EF_hand_dom"/>
</dbReference>
<comment type="caution">
    <text evidence="11">The sequence shown here is derived from an EMBL/GenBank/DDBJ whole genome shotgun (WGS) entry which is preliminary data.</text>
</comment>
<dbReference type="Pfam" id="PF00069">
    <property type="entry name" value="Pkinase"/>
    <property type="match status" value="1"/>
</dbReference>
<dbReference type="GO" id="GO:0005524">
    <property type="term" value="F:ATP binding"/>
    <property type="evidence" value="ECO:0007669"/>
    <property type="project" value="UniProtKB-UniRule"/>
</dbReference>
<dbReference type="PROSITE" id="PS00108">
    <property type="entry name" value="PROTEIN_KINASE_ST"/>
    <property type="match status" value="1"/>
</dbReference>
<dbReference type="FunFam" id="1.10.510.10:FF:000726">
    <property type="entry name" value="Calcium-dependent protein kinase, putative"/>
    <property type="match status" value="1"/>
</dbReference>
<evidence type="ECO:0000313" key="11">
    <source>
        <dbReference type="EMBL" id="CAD8054887.1"/>
    </source>
</evidence>
<comment type="similarity">
    <text evidence="7">Belongs to the protein kinase superfamily. Ser/Thr protein kinase family. CDPK subfamily.</text>
</comment>
<evidence type="ECO:0000256" key="8">
    <source>
        <dbReference type="PROSITE-ProRule" id="PRU10141"/>
    </source>
</evidence>
<evidence type="ECO:0000313" key="12">
    <source>
        <dbReference type="Proteomes" id="UP000688137"/>
    </source>
</evidence>
<evidence type="ECO:0000256" key="6">
    <source>
        <dbReference type="ARBA" id="ARBA00022840"/>
    </source>
</evidence>
<dbReference type="InterPro" id="IPR000719">
    <property type="entry name" value="Prot_kinase_dom"/>
</dbReference>